<evidence type="ECO:0000313" key="2">
    <source>
        <dbReference type="Proteomes" id="UP000304953"/>
    </source>
</evidence>
<dbReference type="EMBL" id="SRYA01000005">
    <property type="protein sequence ID" value="TGY97752.1"/>
    <property type="molecule type" value="Genomic_DNA"/>
</dbReference>
<comment type="caution">
    <text evidence="1">The sequence shown here is derived from an EMBL/GenBank/DDBJ whole genome shotgun (WGS) entry which is preliminary data.</text>
</comment>
<sequence>MVIQGKQIYDLAARLFPICRSITGSGVRQTLEILKQHISQMKITEVPSGTKVFDWEVPREWNISEGYIENSSGERVIDFKENNLHIMGYSVPVDAYVQLEELKKHIYTEPAQPTVIPYLTSYYKENFGFCMSENQKNNLQEDTYHMVIKSELKQGSLTYGELVIPGESKEEIFFSTYICHPSMANNECSGPALAVYLAEWISGLTSRRYTYRFVFVPETIGSIAYLSRHWKEMKNNVIAGFNLSCVGDNDHYSMVESRYGDTLSDRALKNVLRYHCEEFMVYPFLKRGSDERQYNAPGIDLPVVSFCRTKYGEYPQYHTSADNMDYISPEGFQGSYEVMTKVIRALECNRKYKVKVLCEPQLGKRGLYPTVSRKGQYDKVYGITTFLAYVDGKNDMIAISDRIGYPVDMLIDIAEKLMENDLISG</sequence>
<evidence type="ECO:0000313" key="1">
    <source>
        <dbReference type="EMBL" id="TGY97752.1"/>
    </source>
</evidence>
<protein>
    <submittedName>
        <fullName evidence="1">DUF4910 domain-containing protein</fullName>
    </submittedName>
</protein>
<dbReference type="Proteomes" id="UP000304953">
    <property type="component" value="Unassembled WGS sequence"/>
</dbReference>
<proteinExistence type="predicted"/>
<organism evidence="1 2">
    <name type="scientific">Petralouisia muris</name>
    <dbReference type="NCBI Taxonomy" id="3032872"/>
    <lineage>
        <taxon>Bacteria</taxon>
        <taxon>Bacillati</taxon>
        <taxon>Bacillota</taxon>
        <taxon>Clostridia</taxon>
        <taxon>Lachnospirales</taxon>
        <taxon>Lachnospiraceae</taxon>
        <taxon>Petralouisia</taxon>
    </lineage>
</organism>
<name>A0AC61S1B4_9FIRM</name>
<gene>
    <name evidence="1" type="ORF">E5329_03330</name>
</gene>
<accession>A0AC61S1B4</accession>
<reference evidence="1" key="1">
    <citation type="submission" date="2019-04" db="EMBL/GenBank/DDBJ databases">
        <title>Microbes associate with the intestines of laboratory mice.</title>
        <authorList>
            <person name="Navarre W."/>
            <person name="Wong E."/>
            <person name="Huang K."/>
            <person name="Tropini C."/>
            <person name="Ng K."/>
            <person name="Yu B."/>
        </authorList>
    </citation>
    <scope>NUCLEOTIDE SEQUENCE</scope>
    <source>
        <strain evidence="1">NM01_1-7b</strain>
    </source>
</reference>
<keyword evidence="2" id="KW-1185">Reference proteome</keyword>